<sequence>MPLHRQACKRNMVATCLLGKEETKMTQENILEKKDCHSSLEEVISKKINKQKNVVKEKNSSWLPLSSLFR</sequence>
<proteinExistence type="predicted"/>
<organism evidence="1 2">
    <name type="scientific">Pistacia integerrima</name>
    <dbReference type="NCBI Taxonomy" id="434235"/>
    <lineage>
        <taxon>Eukaryota</taxon>
        <taxon>Viridiplantae</taxon>
        <taxon>Streptophyta</taxon>
        <taxon>Embryophyta</taxon>
        <taxon>Tracheophyta</taxon>
        <taxon>Spermatophyta</taxon>
        <taxon>Magnoliopsida</taxon>
        <taxon>eudicotyledons</taxon>
        <taxon>Gunneridae</taxon>
        <taxon>Pentapetalae</taxon>
        <taxon>rosids</taxon>
        <taxon>malvids</taxon>
        <taxon>Sapindales</taxon>
        <taxon>Anacardiaceae</taxon>
        <taxon>Pistacia</taxon>
    </lineage>
</organism>
<reference evidence="2" key="1">
    <citation type="journal article" date="2023" name="G3 (Bethesda)">
        <title>Genome assembly and association tests identify interacting loci associated with vigor, precocity, and sex in interspecific pistachio rootstocks.</title>
        <authorList>
            <person name="Palmer W."/>
            <person name="Jacygrad E."/>
            <person name="Sagayaradj S."/>
            <person name="Cavanaugh K."/>
            <person name="Han R."/>
            <person name="Bertier L."/>
            <person name="Beede B."/>
            <person name="Kafkas S."/>
            <person name="Golino D."/>
            <person name="Preece J."/>
            <person name="Michelmore R."/>
        </authorList>
    </citation>
    <scope>NUCLEOTIDE SEQUENCE [LARGE SCALE GENOMIC DNA]</scope>
</reference>
<evidence type="ECO:0000313" key="2">
    <source>
        <dbReference type="Proteomes" id="UP001163603"/>
    </source>
</evidence>
<gene>
    <name evidence="1" type="ORF">Pint_28689</name>
</gene>
<dbReference type="Proteomes" id="UP001163603">
    <property type="component" value="Chromosome 5"/>
</dbReference>
<evidence type="ECO:0000313" key="1">
    <source>
        <dbReference type="EMBL" id="KAJ0040175.1"/>
    </source>
</evidence>
<accession>A0ACC0YPQ6</accession>
<name>A0ACC0YPQ6_9ROSI</name>
<dbReference type="EMBL" id="CM047740">
    <property type="protein sequence ID" value="KAJ0040175.1"/>
    <property type="molecule type" value="Genomic_DNA"/>
</dbReference>
<protein>
    <submittedName>
        <fullName evidence="1">Uncharacterized protein</fullName>
    </submittedName>
</protein>
<keyword evidence="2" id="KW-1185">Reference proteome</keyword>
<comment type="caution">
    <text evidence="1">The sequence shown here is derived from an EMBL/GenBank/DDBJ whole genome shotgun (WGS) entry which is preliminary data.</text>
</comment>